<feature type="chain" id="PRO_5010721570" evidence="1">
    <location>
        <begin position="23"/>
        <end position="541"/>
    </location>
</feature>
<dbReference type="STRING" id="354355.SAMN05660816_00317"/>
<evidence type="ECO:0000256" key="1">
    <source>
        <dbReference type="SAM" id="SignalP"/>
    </source>
</evidence>
<evidence type="ECO:0000313" key="3">
    <source>
        <dbReference type="Proteomes" id="UP000192610"/>
    </source>
</evidence>
<keyword evidence="1" id="KW-0732">Signal</keyword>
<reference evidence="3" key="1">
    <citation type="submission" date="2016-04" db="EMBL/GenBank/DDBJ databases">
        <authorList>
            <person name="Chen L."/>
            <person name="Zhuang W."/>
            <person name="Wang G."/>
        </authorList>
    </citation>
    <scope>NUCLEOTIDE SEQUENCE [LARGE SCALE GENOMIC DNA]</scope>
    <source>
        <strain evidence="3">17621</strain>
    </source>
</reference>
<dbReference type="EMBL" id="LVXG01000012">
    <property type="protein sequence ID" value="OQP50831.1"/>
    <property type="molecule type" value="Genomic_DNA"/>
</dbReference>
<dbReference type="OrthoDB" id="1551464at2"/>
<evidence type="ECO:0000313" key="2">
    <source>
        <dbReference type="EMBL" id="OQP50831.1"/>
    </source>
</evidence>
<dbReference type="RefSeq" id="WP_081199271.1">
    <property type="nucleotide sequence ID" value="NZ_FOCZ01000001.1"/>
</dbReference>
<proteinExistence type="predicted"/>
<feature type="signal peptide" evidence="1">
    <location>
        <begin position="1"/>
        <end position="22"/>
    </location>
</feature>
<keyword evidence="3" id="KW-1185">Reference proteome</keyword>
<comment type="caution">
    <text evidence="2">The sequence shown here is derived from an EMBL/GenBank/DDBJ whole genome shotgun (WGS) entry which is preliminary data.</text>
</comment>
<protein>
    <submittedName>
        <fullName evidence="2">Uncharacterized protein</fullName>
    </submittedName>
</protein>
<organism evidence="2 3">
    <name type="scientific">Niastella yeongjuensis</name>
    <dbReference type="NCBI Taxonomy" id="354355"/>
    <lineage>
        <taxon>Bacteria</taxon>
        <taxon>Pseudomonadati</taxon>
        <taxon>Bacteroidota</taxon>
        <taxon>Chitinophagia</taxon>
        <taxon>Chitinophagales</taxon>
        <taxon>Chitinophagaceae</taxon>
        <taxon>Niastella</taxon>
    </lineage>
</organism>
<name>A0A1V9EXJ2_9BACT</name>
<sequence>MVVLFKTLLLSVSIFFCFSVNAQHLKVAYRAPWGITQLKYDDQELINIDKGVGLGIIVESFKFLENNKVEKDAWSYPISTSWNDATKEFTATVYWGTVVCRYQQVGDTLFMKVTLTNNIYDMFRGVSLSLLMLNIGKRPSNFQPSMPYYNNNIAGPAVVAANTDKYKLVVENIDVSKKVYAGLLEGSGSNGTIYRIWTGTAPFNGMGDFDPRVELRLGPKESFSYTIAARFCKVNTPVNVAAARSYEAFRENTPFRVAWKDKRPIGGLFLASYTGKVNTSNLRNWILLSGANNATSEAGKNELRKAALDYADKSIGYLKKMNAQGMITWDIEGQQFPHPFSYIGSPELTAKLAPEMEGIADEYFDKFRKAGFKTGICIRPDSVTFSGNWINHVPVKDPAATLIRKIAYARKRWGCTIFYIDSNVDPNGNPMAYDYFKEVRDKFPDVLLIPEHETGSYYRYTAPYEETRQGAMLVSEEVKALYPEAFMTLYVPDGISNDDESVKKLAASIKQGNILIFRAWFNDDPTNSIIQKAMKMSGTIK</sequence>
<gene>
    <name evidence="2" type="ORF">A4H97_03120</name>
</gene>
<accession>A0A1V9EXJ2</accession>
<dbReference type="Proteomes" id="UP000192610">
    <property type="component" value="Unassembled WGS sequence"/>
</dbReference>
<dbReference type="AlphaFoldDB" id="A0A1V9EXJ2"/>